<protein>
    <submittedName>
        <fullName evidence="3">DUF2092 domain-containing protein</fullName>
    </submittedName>
</protein>
<feature type="signal peptide" evidence="2">
    <location>
        <begin position="1"/>
        <end position="24"/>
    </location>
</feature>
<proteinExistence type="predicted"/>
<dbReference type="InterPro" id="IPR029046">
    <property type="entry name" value="LolA/LolB/LppX"/>
</dbReference>
<evidence type="ECO:0000256" key="2">
    <source>
        <dbReference type="SAM" id="SignalP"/>
    </source>
</evidence>
<keyword evidence="1 2" id="KW-0732">Signal</keyword>
<dbReference type="InterPro" id="IPR019207">
    <property type="entry name" value="DUF2092"/>
</dbReference>
<accession>A0ABY7T0P8</accession>
<dbReference type="RefSeq" id="WP_273628087.1">
    <property type="nucleotide sequence ID" value="NZ_CP117167.1"/>
</dbReference>
<evidence type="ECO:0000256" key="1">
    <source>
        <dbReference type="ARBA" id="ARBA00022729"/>
    </source>
</evidence>
<keyword evidence="4" id="KW-1185">Reference proteome</keyword>
<dbReference type="EMBL" id="CP117167">
    <property type="protein sequence ID" value="WCT09991.1"/>
    <property type="molecule type" value="Genomic_DNA"/>
</dbReference>
<dbReference type="Proteomes" id="UP001216139">
    <property type="component" value="Chromosome"/>
</dbReference>
<organism evidence="3 4">
    <name type="scientific">Mucilaginibacter jinjuensis</name>
    <dbReference type="NCBI Taxonomy" id="1176721"/>
    <lineage>
        <taxon>Bacteria</taxon>
        <taxon>Pseudomonadati</taxon>
        <taxon>Bacteroidota</taxon>
        <taxon>Sphingobacteriia</taxon>
        <taxon>Sphingobacteriales</taxon>
        <taxon>Sphingobacteriaceae</taxon>
        <taxon>Mucilaginibacter</taxon>
    </lineage>
</organism>
<evidence type="ECO:0000313" key="4">
    <source>
        <dbReference type="Proteomes" id="UP001216139"/>
    </source>
</evidence>
<dbReference type="Pfam" id="PF09865">
    <property type="entry name" value="DUF2092"/>
    <property type="match status" value="1"/>
</dbReference>
<dbReference type="SUPFAM" id="SSF89392">
    <property type="entry name" value="Prokaryotic lipoproteins and lipoprotein localization factors"/>
    <property type="match status" value="1"/>
</dbReference>
<dbReference type="Gene3D" id="2.50.20.10">
    <property type="entry name" value="Lipoprotein localisation LolA/LolB/LppX"/>
    <property type="match status" value="1"/>
</dbReference>
<reference evidence="3 4" key="1">
    <citation type="submission" date="2023-02" db="EMBL/GenBank/DDBJ databases">
        <title>Genome sequence of Mucilaginibacter jinjuensis strain KACC 16571.</title>
        <authorList>
            <person name="Kim S."/>
            <person name="Heo J."/>
            <person name="Kwon S.-W."/>
        </authorList>
    </citation>
    <scope>NUCLEOTIDE SEQUENCE [LARGE SCALE GENOMIC DNA]</scope>
    <source>
        <strain evidence="3 4">KACC 16571</strain>
    </source>
</reference>
<feature type="chain" id="PRO_5047391302" evidence="2">
    <location>
        <begin position="25"/>
        <end position="246"/>
    </location>
</feature>
<name>A0ABY7T0P8_9SPHI</name>
<evidence type="ECO:0000313" key="3">
    <source>
        <dbReference type="EMBL" id="WCT09991.1"/>
    </source>
</evidence>
<sequence length="246" mass="27838">MRTKFILCLSGLILATGISLRAQNVDTSALYIMQRMSNTLKSITSCKVHVEAFYDTPTDAYGLVKRSKEEEVYAHFPDKLMIDNKEENERHALIYNGKQITYYSYDNNDYSNIDNVPATSLETIQLLSKTYGIEVPAADFFYPSFVEDIKSTAINLSLVGKSMVNGKECFHIAGKDSTMTYQFWIQNDVMFLPAKMVIVYNNRPGSPQFEAIYSGWDINTDIPASVFEFIVPPNSQKIVIKPTANQ</sequence>
<gene>
    <name evidence="3" type="ORF">PQO05_14760</name>
</gene>